<name>A0A9X2XXN6_9BACT</name>
<dbReference type="InterPro" id="IPR027417">
    <property type="entry name" value="P-loop_NTPase"/>
</dbReference>
<dbReference type="AlphaFoldDB" id="A0A9X2XXN6"/>
<evidence type="ECO:0000313" key="4">
    <source>
        <dbReference type="Proteomes" id="UP001155483"/>
    </source>
</evidence>
<keyword evidence="3" id="KW-0067">ATP-binding</keyword>
<dbReference type="PANTHER" id="PTHR43566:SF1">
    <property type="entry name" value="AAA+ ATPASE DOMAIN-CONTAINING PROTEIN"/>
    <property type="match status" value="1"/>
</dbReference>
<feature type="domain" description="DUF4143" evidence="2">
    <location>
        <begin position="184"/>
        <end position="339"/>
    </location>
</feature>
<feature type="domain" description="AAA" evidence="1">
    <location>
        <begin position="17"/>
        <end position="138"/>
    </location>
</feature>
<dbReference type="Pfam" id="PF13635">
    <property type="entry name" value="DUF4143"/>
    <property type="match status" value="1"/>
</dbReference>
<accession>A0A9X2XXN6</accession>
<dbReference type="Proteomes" id="UP001155483">
    <property type="component" value="Unassembled WGS sequence"/>
</dbReference>
<reference evidence="3" key="1">
    <citation type="submission" date="2022-09" db="EMBL/GenBank/DDBJ databases">
        <authorList>
            <person name="Yuan C."/>
            <person name="Ke Z."/>
        </authorList>
    </citation>
    <scope>NUCLEOTIDE SEQUENCE</scope>
    <source>
        <strain evidence="3">LB-8</strain>
    </source>
</reference>
<dbReference type="Gene3D" id="3.40.50.300">
    <property type="entry name" value="P-loop containing nucleotide triphosphate hydrolases"/>
    <property type="match status" value="1"/>
</dbReference>
<sequence>MIPRTIGKKIQERLFKGKVIIIMGARQTGKTTLLRSLMLPSEDTLWLNGDEPDVQAVFENASSDRLKAFLGNHRVVVIDEAQRISNIGVGIKLIKDHYPNVQVVATGSSSFELANKVNEPLTGRKWEFQLHPLSFQEMVQYHGLIKEKRLLEHRLVYGYYPEVVTSEGDEKAILKELSDSYLYKDILLWEGIKKPEKLVKLLQALAFQVGNQVSNNELSRLTGLDGKTVESYIYLLEQTYVVFRLSSFSRNLRNELKASKKIYFYDNGIRNAIIANFQPVGLRADTGALWENFLMAERLKRNHYHDHFVNSYFWRTKEQQEIDYIEEENGQLLAAEFKWRAETKAKIPATFLKHYPESQQSIVTPENFESFVMGEWEE</sequence>
<organism evidence="3 4">
    <name type="scientific">Paraflavisolibacter caeni</name>
    <dbReference type="NCBI Taxonomy" id="2982496"/>
    <lineage>
        <taxon>Bacteria</taxon>
        <taxon>Pseudomonadati</taxon>
        <taxon>Bacteroidota</taxon>
        <taxon>Chitinophagia</taxon>
        <taxon>Chitinophagales</taxon>
        <taxon>Chitinophagaceae</taxon>
        <taxon>Paraflavisolibacter</taxon>
    </lineage>
</organism>
<dbReference type="EMBL" id="JAOTIF010000019">
    <property type="protein sequence ID" value="MCU7551276.1"/>
    <property type="molecule type" value="Genomic_DNA"/>
</dbReference>
<protein>
    <submittedName>
        <fullName evidence="3">ATP-binding protein</fullName>
    </submittedName>
</protein>
<evidence type="ECO:0000313" key="3">
    <source>
        <dbReference type="EMBL" id="MCU7551276.1"/>
    </source>
</evidence>
<evidence type="ECO:0000259" key="2">
    <source>
        <dbReference type="Pfam" id="PF13635"/>
    </source>
</evidence>
<dbReference type="InterPro" id="IPR025420">
    <property type="entry name" value="DUF4143"/>
</dbReference>
<reference evidence="3" key="2">
    <citation type="submission" date="2023-04" db="EMBL/GenBank/DDBJ databases">
        <title>Paracnuella aquatica gen. nov., sp. nov., a member of the family Chitinophagaceae isolated from a hot spring.</title>
        <authorList>
            <person name="Wang C."/>
        </authorList>
    </citation>
    <scope>NUCLEOTIDE SEQUENCE</scope>
    <source>
        <strain evidence="3">LB-8</strain>
    </source>
</reference>
<dbReference type="PANTHER" id="PTHR43566">
    <property type="entry name" value="CONSERVED PROTEIN"/>
    <property type="match status" value="1"/>
</dbReference>
<gene>
    <name evidence="3" type="ORF">OCK74_19295</name>
</gene>
<dbReference type="Pfam" id="PF13173">
    <property type="entry name" value="AAA_14"/>
    <property type="match status" value="1"/>
</dbReference>
<dbReference type="RefSeq" id="WP_279298715.1">
    <property type="nucleotide sequence ID" value="NZ_JAOTIF010000019.1"/>
</dbReference>
<keyword evidence="4" id="KW-1185">Reference proteome</keyword>
<keyword evidence="3" id="KW-0547">Nucleotide-binding</keyword>
<evidence type="ECO:0000259" key="1">
    <source>
        <dbReference type="Pfam" id="PF13173"/>
    </source>
</evidence>
<dbReference type="InterPro" id="IPR041682">
    <property type="entry name" value="AAA_14"/>
</dbReference>
<proteinExistence type="predicted"/>
<comment type="caution">
    <text evidence="3">The sequence shown here is derived from an EMBL/GenBank/DDBJ whole genome shotgun (WGS) entry which is preliminary data.</text>
</comment>
<dbReference type="SUPFAM" id="SSF52540">
    <property type="entry name" value="P-loop containing nucleoside triphosphate hydrolases"/>
    <property type="match status" value="1"/>
</dbReference>
<dbReference type="GO" id="GO:0005524">
    <property type="term" value="F:ATP binding"/>
    <property type="evidence" value="ECO:0007669"/>
    <property type="project" value="UniProtKB-KW"/>
</dbReference>